<dbReference type="PROSITE" id="PS50011">
    <property type="entry name" value="PROTEIN_KINASE_DOM"/>
    <property type="match status" value="1"/>
</dbReference>
<evidence type="ECO:0000256" key="1">
    <source>
        <dbReference type="ARBA" id="ARBA00022679"/>
    </source>
</evidence>
<dbReference type="PROSITE" id="PS00107">
    <property type="entry name" value="PROTEIN_KINASE_ATP"/>
    <property type="match status" value="1"/>
</dbReference>
<dbReference type="Gene3D" id="1.10.510.10">
    <property type="entry name" value="Transferase(Phosphotransferase) domain 1"/>
    <property type="match status" value="1"/>
</dbReference>
<dbReference type="AlphaFoldDB" id="A0A518CGT3"/>
<evidence type="ECO:0000256" key="2">
    <source>
        <dbReference type="ARBA" id="ARBA00022741"/>
    </source>
</evidence>
<protein>
    <submittedName>
        <fullName evidence="7">Serine/threonine-protein kinase PrkC</fullName>
        <ecNumber evidence="7">2.7.11.1</ecNumber>
    </submittedName>
</protein>
<evidence type="ECO:0000256" key="3">
    <source>
        <dbReference type="ARBA" id="ARBA00022777"/>
    </source>
</evidence>
<dbReference type="OrthoDB" id="6111975at2"/>
<evidence type="ECO:0000256" key="5">
    <source>
        <dbReference type="PROSITE-ProRule" id="PRU10141"/>
    </source>
</evidence>
<dbReference type="PANTHER" id="PTHR43289">
    <property type="entry name" value="MITOGEN-ACTIVATED PROTEIN KINASE KINASE KINASE 20-RELATED"/>
    <property type="match status" value="1"/>
</dbReference>
<keyword evidence="8" id="KW-1185">Reference proteome</keyword>
<dbReference type="RefSeq" id="WP_144992169.1">
    <property type="nucleotide sequence ID" value="NZ_CP036281.1"/>
</dbReference>
<keyword evidence="2 5" id="KW-0547">Nucleotide-binding</keyword>
<dbReference type="CDD" id="cd14014">
    <property type="entry name" value="STKc_PknB_like"/>
    <property type="match status" value="1"/>
</dbReference>
<dbReference type="GO" id="GO:0004674">
    <property type="term" value="F:protein serine/threonine kinase activity"/>
    <property type="evidence" value="ECO:0007669"/>
    <property type="project" value="UniProtKB-EC"/>
</dbReference>
<gene>
    <name evidence="7" type="primary">prkC_2</name>
    <name evidence="7" type="ORF">Pla110_01310</name>
</gene>
<evidence type="ECO:0000313" key="7">
    <source>
        <dbReference type="EMBL" id="QDU78430.1"/>
    </source>
</evidence>
<dbReference type="KEGG" id="plon:Pla110_01310"/>
<dbReference type="SUPFAM" id="SSF56112">
    <property type="entry name" value="Protein kinase-like (PK-like)"/>
    <property type="match status" value="1"/>
</dbReference>
<dbReference type="SMART" id="SM00220">
    <property type="entry name" value="S_TKc"/>
    <property type="match status" value="1"/>
</dbReference>
<sequence length="424" mass="48130">MSEAISAYQMKVYGVPDQSPADEPQTRDLLEILLTQYLEELRKGTLPAIDVYVKRYPHLAEEINEVFPIAASMEQWKSTKDMDVAQREQQRPIKIEKIGPYQIVREIGRGGMGVVFEAVNEQSGHRVALKLLLTGFAHAKKWRERFQTEARLAARLQHTNIVSVLDFGESDGSCYYAMQLVEGMSLHWLIKRLREPMGLVTATEIMESFQNGDELKPDTDQERTAPVDESRCLKRNAWKQIGKIGIQVAKALQHAHQAETLHRDIKPSNLLLDPRGNIRITDFGLAQQIEEQTEIQSAIVAGTLRYMAPECLHGVSDERSDIYSFGATLYELTTLHKMIPGDNPEDVIHGIQARAIAPPRSVNPEIPRPLEAIIDKATQLLPEDRYQTARHIKRDIARFLRNQPVEAPPLQNTTSFRNLFSLKK</sequence>
<keyword evidence="3 7" id="KW-0418">Kinase</keyword>
<evidence type="ECO:0000259" key="6">
    <source>
        <dbReference type="PROSITE" id="PS50011"/>
    </source>
</evidence>
<dbReference type="Gene3D" id="3.30.200.20">
    <property type="entry name" value="Phosphorylase Kinase, domain 1"/>
    <property type="match status" value="1"/>
</dbReference>
<dbReference type="InterPro" id="IPR017441">
    <property type="entry name" value="Protein_kinase_ATP_BS"/>
</dbReference>
<feature type="domain" description="Protein kinase" evidence="6">
    <location>
        <begin position="101"/>
        <end position="400"/>
    </location>
</feature>
<dbReference type="GO" id="GO:0005524">
    <property type="term" value="F:ATP binding"/>
    <property type="evidence" value="ECO:0007669"/>
    <property type="project" value="UniProtKB-UniRule"/>
</dbReference>
<reference evidence="7 8" key="1">
    <citation type="submission" date="2019-02" db="EMBL/GenBank/DDBJ databases">
        <title>Deep-cultivation of Planctomycetes and their phenomic and genomic characterization uncovers novel biology.</title>
        <authorList>
            <person name="Wiegand S."/>
            <person name="Jogler M."/>
            <person name="Boedeker C."/>
            <person name="Pinto D."/>
            <person name="Vollmers J."/>
            <person name="Rivas-Marin E."/>
            <person name="Kohn T."/>
            <person name="Peeters S.H."/>
            <person name="Heuer A."/>
            <person name="Rast P."/>
            <person name="Oberbeckmann S."/>
            <person name="Bunk B."/>
            <person name="Jeske O."/>
            <person name="Meyerdierks A."/>
            <person name="Storesund J.E."/>
            <person name="Kallscheuer N."/>
            <person name="Luecker S."/>
            <person name="Lage O.M."/>
            <person name="Pohl T."/>
            <person name="Merkel B.J."/>
            <person name="Hornburger P."/>
            <person name="Mueller R.-W."/>
            <person name="Bruemmer F."/>
            <person name="Labrenz M."/>
            <person name="Spormann A.M."/>
            <person name="Op den Camp H."/>
            <person name="Overmann J."/>
            <person name="Amann R."/>
            <person name="Jetten M.S.M."/>
            <person name="Mascher T."/>
            <person name="Medema M.H."/>
            <person name="Devos D.P."/>
            <person name="Kaster A.-K."/>
            <person name="Ovreas L."/>
            <person name="Rohde M."/>
            <person name="Galperin M.Y."/>
            <person name="Jogler C."/>
        </authorList>
    </citation>
    <scope>NUCLEOTIDE SEQUENCE [LARGE SCALE GENOMIC DNA]</scope>
    <source>
        <strain evidence="7 8">Pla110</strain>
    </source>
</reference>
<keyword evidence="1 7" id="KW-0808">Transferase</keyword>
<organism evidence="7 8">
    <name type="scientific">Polystyrenella longa</name>
    <dbReference type="NCBI Taxonomy" id="2528007"/>
    <lineage>
        <taxon>Bacteria</taxon>
        <taxon>Pseudomonadati</taxon>
        <taxon>Planctomycetota</taxon>
        <taxon>Planctomycetia</taxon>
        <taxon>Planctomycetales</taxon>
        <taxon>Planctomycetaceae</taxon>
        <taxon>Polystyrenella</taxon>
    </lineage>
</organism>
<name>A0A518CGT3_9PLAN</name>
<evidence type="ECO:0000313" key="8">
    <source>
        <dbReference type="Proteomes" id="UP000317178"/>
    </source>
</evidence>
<feature type="binding site" evidence="5">
    <location>
        <position position="130"/>
    </location>
    <ligand>
        <name>ATP</name>
        <dbReference type="ChEBI" id="CHEBI:30616"/>
    </ligand>
</feature>
<keyword evidence="4 5" id="KW-0067">ATP-binding</keyword>
<dbReference type="EMBL" id="CP036281">
    <property type="protein sequence ID" value="QDU78430.1"/>
    <property type="molecule type" value="Genomic_DNA"/>
</dbReference>
<dbReference type="EC" id="2.7.11.1" evidence="7"/>
<dbReference type="Pfam" id="PF00069">
    <property type="entry name" value="Pkinase"/>
    <property type="match status" value="1"/>
</dbReference>
<proteinExistence type="predicted"/>
<dbReference type="Proteomes" id="UP000317178">
    <property type="component" value="Chromosome"/>
</dbReference>
<dbReference type="InterPro" id="IPR011009">
    <property type="entry name" value="Kinase-like_dom_sf"/>
</dbReference>
<evidence type="ECO:0000256" key="4">
    <source>
        <dbReference type="ARBA" id="ARBA00022840"/>
    </source>
</evidence>
<dbReference type="InterPro" id="IPR000719">
    <property type="entry name" value="Prot_kinase_dom"/>
</dbReference>
<dbReference type="PANTHER" id="PTHR43289:SF34">
    <property type="entry name" value="SERINE_THREONINE-PROTEIN KINASE YBDM-RELATED"/>
    <property type="match status" value="1"/>
</dbReference>
<accession>A0A518CGT3</accession>